<sequence>MADTHHVLLISFTDPARCRAAFEEAADLPGLRQAAVLERSADGLLDVPDNHVRGAGVPTVGGGLVGGLLGLIGGPIGVLLGSAAGATLANAAENRQILEDGAGLIVLSSRVEDGTAMLVVDLHESSQEPADDLARRHGGTLQRLSAKELTAEVEAAERAAGKHEADDTGRA</sequence>
<dbReference type="RefSeq" id="WP_161249274.1">
    <property type="nucleotide sequence ID" value="NZ_BMUU01000001.1"/>
</dbReference>
<dbReference type="EMBL" id="BMUU01000001">
    <property type="protein sequence ID" value="GGY18778.1"/>
    <property type="molecule type" value="Genomic_DNA"/>
</dbReference>
<organism evidence="2 3">
    <name type="scientific">Streptomyces xanthochromogenes</name>
    <dbReference type="NCBI Taxonomy" id="67384"/>
    <lineage>
        <taxon>Bacteria</taxon>
        <taxon>Bacillati</taxon>
        <taxon>Actinomycetota</taxon>
        <taxon>Actinomycetes</taxon>
        <taxon>Kitasatosporales</taxon>
        <taxon>Streptomycetaceae</taxon>
        <taxon>Streptomyces</taxon>
    </lineage>
</organism>
<protein>
    <recommendedName>
        <fullName evidence="4">Histidine kinase</fullName>
    </recommendedName>
</protein>
<comment type="caution">
    <text evidence="2">The sequence shown here is derived from an EMBL/GenBank/DDBJ whole genome shotgun (WGS) entry which is preliminary data.</text>
</comment>
<name>A0ABQ2ZP85_9ACTN</name>
<evidence type="ECO:0000256" key="1">
    <source>
        <dbReference type="SAM" id="MobiDB-lite"/>
    </source>
</evidence>
<evidence type="ECO:0000313" key="3">
    <source>
        <dbReference type="Proteomes" id="UP000600946"/>
    </source>
</evidence>
<evidence type="ECO:0000313" key="2">
    <source>
        <dbReference type="EMBL" id="GGY18778.1"/>
    </source>
</evidence>
<feature type="region of interest" description="Disordered" evidence="1">
    <location>
        <begin position="152"/>
        <end position="171"/>
    </location>
</feature>
<proteinExistence type="predicted"/>
<dbReference type="GeneID" id="96288951"/>
<accession>A0ABQ2ZP85</accession>
<gene>
    <name evidence="2" type="ORF">GCM10010326_09420</name>
</gene>
<feature type="region of interest" description="Disordered" evidence="1">
    <location>
        <begin position="127"/>
        <end position="146"/>
    </location>
</feature>
<reference evidence="3" key="1">
    <citation type="journal article" date="2019" name="Int. J. Syst. Evol. Microbiol.">
        <title>The Global Catalogue of Microorganisms (GCM) 10K type strain sequencing project: providing services to taxonomists for standard genome sequencing and annotation.</title>
        <authorList>
            <consortium name="The Broad Institute Genomics Platform"/>
            <consortium name="The Broad Institute Genome Sequencing Center for Infectious Disease"/>
            <person name="Wu L."/>
            <person name="Ma J."/>
        </authorList>
    </citation>
    <scope>NUCLEOTIDE SEQUENCE [LARGE SCALE GENOMIC DNA]</scope>
    <source>
        <strain evidence="3">JCM 4594</strain>
    </source>
</reference>
<evidence type="ECO:0008006" key="4">
    <source>
        <dbReference type="Google" id="ProtNLM"/>
    </source>
</evidence>
<keyword evidence="3" id="KW-1185">Reference proteome</keyword>
<dbReference type="Proteomes" id="UP000600946">
    <property type="component" value="Unassembled WGS sequence"/>
</dbReference>